<reference evidence="2 3" key="1">
    <citation type="submission" date="2016-10" db="EMBL/GenBank/DDBJ databases">
        <authorList>
            <person name="de Groot N.N."/>
        </authorList>
    </citation>
    <scope>NUCLEOTIDE SEQUENCE [LARGE SCALE GENOMIC DNA]</scope>
    <source>
        <strain evidence="2 3">CGMCC 4.5681</strain>
    </source>
</reference>
<accession>A0A1G9GN30</accession>
<dbReference type="PRINTS" id="PR00111">
    <property type="entry name" value="ABHYDROLASE"/>
</dbReference>
<dbReference type="EMBL" id="FNFB01000014">
    <property type="protein sequence ID" value="SDL02057.1"/>
    <property type="molecule type" value="Genomic_DNA"/>
</dbReference>
<dbReference type="Gene3D" id="3.40.50.1820">
    <property type="entry name" value="alpha/beta hydrolase"/>
    <property type="match status" value="1"/>
</dbReference>
<dbReference type="RefSeq" id="WP_090768709.1">
    <property type="nucleotide sequence ID" value="NZ_FNFB01000014.1"/>
</dbReference>
<dbReference type="Proteomes" id="UP000198683">
    <property type="component" value="Unassembled WGS sequence"/>
</dbReference>
<organism evidence="2 3">
    <name type="scientific">Nonomuraea maritima</name>
    <dbReference type="NCBI Taxonomy" id="683260"/>
    <lineage>
        <taxon>Bacteria</taxon>
        <taxon>Bacillati</taxon>
        <taxon>Actinomycetota</taxon>
        <taxon>Actinomycetes</taxon>
        <taxon>Streptosporangiales</taxon>
        <taxon>Streptosporangiaceae</taxon>
        <taxon>Nonomuraea</taxon>
    </lineage>
</organism>
<dbReference type="PANTHER" id="PTHR43798">
    <property type="entry name" value="MONOACYLGLYCEROL LIPASE"/>
    <property type="match status" value="1"/>
</dbReference>
<gene>
    <name evidence="2" type="ORF">SAMN05421874_114147</name>
</gene>
<dbReference type="PANTHER" id="PTHR43798:SF33">
    <property type="entry name" value="HYDROLASE, PUTATIVE (AFU_ORTHOLOGUE AFUA_2G14860)-RELATED"/>
    <property type="match status" value="1"/>
</dbReference>
<proteinExistence type="predicted"/>
<protein>
    <submittedName>
        <fullName evidence="2">Pimeloyl-ACP methyl ester carboxylesterase</fullName>
    </submittedName>
</protein>
<dbReference type="OrthoDB" id="3519228at2"/>
<dbReference type="InterPro" id="IPR000073">
    <property type="entry name" value="AB_hydrolase_1"/>
</dbReference>
<dbReference type="GO" id="GO:0016020">
    <property type="term" value="C:membrane"/>
    <property type="evidence" value="ECO:0007669"/>
    <property type="project" value="TreeGrafter"/>
</dbReference>
<keyword evidence="3" id="KW-1185">Reference proteome</keyword>
<feature type="domain" description="AB hydrolase-1" evidence="1">
    <location>
        <begin position="23"/>
        <end position="254"/>
    </location>
</feature>
<dbReference type="GO" id="GO:0003824">
    <property type="term" value="F:catalytic activity"/>
    <property type="evidence" value="ECO:0007669"/>
    <property type="project" value="UniProtKB-ARBA"/>
</dbReference>
<dbReference type="SUPFAM" id="SSF53474">
    <property type="entry name" value="alpha/beta-Hydrolases"/>
    <property type="match status" value="1"/>
</dbReference>
<sequence>MSDTYYGGLAADSQGINDGRPAVVLLHGLGADRRQWGPVLRELALLDPERRVVALDLPGHGGSPRRDSYALDEVAAVVHGAVTEAGLTAPIVVGHSLGGVLATVYGATYPVRGVVNVDQPLLVGGFAEMLRRAEPVLRSPDRGQIWDLLIAGMRPEALPDDVRQLVQTATPAQELLLGYWNELLTVPAEELTEGRTRDLSAIRAKAATYDYVAGDEPATVFLTWLTSVMPEVSITVVPGSGHFPHLAAPADLAKILTG</sequence>
<dbReference type="InterPro" id="IPR050266">
    <property type="entry name" value="AB_hydrolase_sf"/>
</dbReference>
<dbReference type="AlphaFoldDB" id="A0A1G9GN30"/>
<dbReference type="STRING" id="683260.SAMN05421874_114147"/>
<dbReference type="InterPro" id="IPR029058">
    <property type="entry name" value="AB_hydrolase_fold"/>
</dbReference>
<evidence type="ECO:0000313" key="2">
    <source>
        <dbReference type="EMBL" id="SDL02057.1"/>
    </source>
</evidence>
<evidence type="ECO:0000313" key="3">
    <source>
        <dbReference type="Proteomes" id="UP000198683"/>
    </source>
</evidence>
<name>A0A1G9GN30_9ACTN</name>
<dbReference type="Pfam" id="PF12697">
    <property type="entry name" value="Abhydrolase_6"/>
    <property type="match status" value="1"/>
</dbReference>
<evidence type="ECO:0000259" key="1">
    <source>
        <dbReference type="Pfam" id="PF12697"/>
    </source>
</evidence>